<protein>
    <submittedName>
        <fullName evidence="9">YbfB/YjiJ family MFS transporter</fullName>
    </submittedName>
</protein>
<feature type="region of interest" description="Disordered" evidence="6">
    <location>
        <begin position="191"/>
        <end position="216"/>
    </location>
</feature>
<gene>
    <name evidence="9" type="ORF">GJV82_12670</name>
</gene>
<dbReference type="PANTHER" id="PTHR43124:SF3">
    <property type="entry name" value="CHLORAMPHENICOL EFFLUX PUMP RV0191"/>
    <property type="match status" value="1"/>
</dbReference>
<evidence type="ECO:0000256" key="1">
    <source>
        <dbReference type="ARBA" id="ARBA00004651"/>
    </source>
</evidence>
<evidence type="ECO:0000313" key="9">
    <source>
        <dbReference type="EMBL" id="MTG89792.1"/>
    </source>
</evidence>
<evidence type="ECO:0000313" key="10">
    <source>
        <dbReference type="Proteomes" id="UP000440668"/>
    </source>
</evidence>
<feature type="transmembrane region" description="Helical" evidence="7">
    <location>
        <begin position="49"/>
        <end position="71"/>
    </location>
</feature>
<proteinExistence type="predicted"/>
<evidence type="ECO:0000256" key="5">
    <source>
        <dbReference type="ARBA" id="ARBA00023136"/>
    </source>
</evidence>
<feature type="compositionally biased region" description="Gly residues" evidence="6">
    <location>
        <begin position="405"/>
        <end position="421"/>
    </location>
</feature>
<evidence type="ECO:0000256" key="3">
    <source>
        <dbReference type="ARBA" id="ARBA00022692"/>
    </source>
</evidence>
<evidence type="ECO:0000256" key="2">
    <source>
        <dbReference type="ARBA" id="ARBA00022475"/>
    </source>
</evidence>
<evidence type="ECO:0000259" key="8">
    <source>
        <dbReference type="PROSITE" id="PS50850"/>
    </source>
</evidence>
<dbReference type="GO" id="GO:0022857">
    <property type="term" value="F:transmembrane transporter activity"/>
    <property type="evidence" value="ECO:0007669"/>
    <property type="project" value="InterPro"/>
</dbReference>
<dbReference type="GO" id="GO:0005886">
    <property type="term" value="C:plasma membrane"/>
    <property type="evidence" value="ECO:0007669"/>
    <property type="project" value="UniProtKB-SubCell"/>
</dbReference>
<dbReference type="InterPro" id="IPR010645">
    <property type="entry name" value="MFS_4"/>
</dbReference>
<feature type="domain" description="Major facilitator superfamily (MFS) profile" evidence="8">
    <location>
        <begin position="16"/>
        <end position="397"/>
    </location>
</feature>
<feature type="region of interest" description="Disordered" evidence="6">
    <location>
        <begin position="396"/>
        <end position="445"/>
    </location>
</feature>
<dbReference type="SUPFAM" id="SSF103473">
    <property type="entry name" value="MFS general substrate transporter"/>
    <property type="match status" value="1"/>
</dbReference>
<dbReference type="AlphaFoldDB" id="A0A6N7ZK58"/>
<dbReference type="Gene3D" id="1.20.1250.20">
    <property type="entry name" value="MFS general substrate transporter like domains"/>
    <property type="match status" value="2"/>
</dbReference>
<feature type="transmembrane region" description="Helical" evidence="7">
    <location>
        <begin position="220"/>
        <end position="241"/>
    </location>
</feature>
<feature type="transmembrane region" description="Helical" evidence="7">
    <location>
        <begin position="343"/>
        <end position="361"/>
    </location>
</feature>
<keyword evidence="2" id="KW-1003">Cell membrane</keyword>
<comment type="subcellular location">
    <subcellularLocation>
        <location evidence="1">Cell membrane</location>
        <topology evidence="1">Multi-pass membrane protein</topology>
    </subcellularLocation>
</comment>
<feature type="compositionally biased region" description="Low complexity" evidence="6">
    <location>
        <begin position="422"/>
        <end position="445"/>
    </location>
</feature>
<comment type="caution">
    <text evidence="9">The sequence shown here is derived from an EMBL/GenBank/DDBJ whole genome shotgun (WGS) entry which is preliminary data.</text>
</comment>
<keyword evidence="3 7" id="KW-0812">Transmembrane</keyword>
<accession>A0A6N7ZK58</accession>
<dbReference type="EMBL" id="WMKA01000030">
    <property type="protein sequence ID" value="MTG89792.1"/>
    <property type="molecule type" value="Genomic_DNA"/>
</dbReference>
<dbReference type="InterPro" id="IPR020846">
    <property type="entry name" value="MFS_dom"/>
</dbReference>
<feature type="transmembrane region" description="Helical" evidence="7">
    <location>
        <begin position="144"/>
        <end position="164"/>
    </location>
</feature>
<feature type="transmembrane region" description="Helical" evidence="7">
    <location>
        <begin position="309"/>
        <end position="331"/>
    </location>
</feature>
<evidence type="ECO:0000256" key="4">
    <source>
        <dbReference type="ARBA" id="ARBA00022989"/>
    </source>
</evidence>
<dbReference type="Pfam" id="PF06779">
    <property type="entry name" value="MFS_4"/>
    <property type="match status" value="1"/>
</dbReference>
<feature type="transmembrane region" description="Helical" evidence="7">
    <location>
        <begin position="170"/>
        <end position="186"/>
    </location>
</feature>
<dbReference type="InterPro" id="IPR036259">
    <property type="entry name" value="MFS_trans_sf"/>
</dbReference>
<evidence type="ECO:0000256" key="6">
    <source>
        <dbReference type="SAM" id="MobiDB-lite"/>
    </source>
</evidence>
<feature type="transmembrane region" description="Helical" evidence="7">
    <location>
        <begin position="109"/>
        <end position="132"/>
    </location>
</feature>
<keyword evidence="4 7" id="KW-1133">Transmembrane helix</keyword>
<evidence type="ECO:0000256" key="7">
    <source>
        <dbReference type="SAM" id="Phobius"/>
    </source>
</evidence>
<name>A0A6N7ZK58_9MICO</name>
<feature type="transmembrane region" description="Helical" evidence="7">
    <location>
        <begin position="83"/>
        <end position="103"/>
    </location>
</feature>
<dbReference type="InterPro" id="IPR050189">
    <property type="entry name" value="MFS_Efflux_Transporters"/>
</dbReference>
<feature type="transmembrane region" description="Helical" evidence="7">
    <location>
        <begin position="285"/>
        <end position="303"/>
    </location>
</feature>
<feature type="transmembrane region" description="Helical" evidence="7">
    <location>
        <begin position="373"/>
        <end position="393"/>
    </location>
</feature>
<reference evidence="9 10" key="1">
    <citation type="submission" date="2019-11" db="EMBL/GenBank/DDBJ databases">
        <title>Cellulosimicrobium composti sp. nov. isolated from a compost.</title>
        <authorList>
            <person name="Yang Y."/>
        </authorList>
    </citation>
    <scope>NUCLEOTIDE SEQUENCE [LARGE SCALE GENOMIC DNA]</scope>
    <source>
        <strain evidence="9 10">BIT-GX5</strain>
    </source>
</reference>
<sequence length="445" mass="42478">MMKRSLHLCRATSPGRLVAAGTGLIAVTYGVVRYGYGLQLPALTSELGLSSALAGAIAAGSFAAYCAAALWAQRAMARRAPRAVVRVAAALAASGALLVGASWSAWSLAAGVLVAGSAAGAASPALVAAVASTVDARRAGRAQAVVNAGTGVGVALVGAATLAAPDAWRPVWFGAAAGALVTAAVVDRSARWPSGPEGSPPTDDAGPPGRQAGARPRGPFVRAGVAAAVAGVGSAAVWTFGRDLVTVTGGLPGRTSAALWCLLGVAAVLGALSGDAVRVLGLRRAWVVTVLATAAGTAALTLAPGSVLVVAVGGAVFGGAYTAMSGVLIAWGAALRPHAAGRATAALFVALTAGQAAGALVTGGLSDVVGPQAAFWVGAAALVAAAGIVPTAAPGLGGPSTTTAGGTGEGGYASSSGGTGRIGSPSGPSGSTSVRSSASGSTQRW</sequence>
<dbReference type="PROSITE" id="PS50850">
    <property type="entry name" value="MFS"/>
    <property type="match status" value="1"/>
</dbReference>
<dbReference type="Proteomes" id="UP000440668">
    <property type="component" value="Unassembled WGS sequence"/>
</dbReference>
<keyword evidence="5 7" id="KW-0472">Membrane</keyword>
<organism evidence="9 10">
    <name type="scientific">Cellulosimicrobium composti</name>
    <dbReference type="NCBI Taxonomy" id="2672572"/>
    <lineage>
        <taxon>Bacteria</taxon>
        <taxon>Bacillati</taxon>
        <taxon>Actinomycetota</taxon>
        <taxon>Actinomycetes</taxon>
        <taxon>Micrococcales</taxon>
        <taxon>Promicromonosporaceae</taxon>
        <taxon>Cellulosimicrobium</taxon>
    </lineage>
</organism>
<feature type="transmembrane region" description="Helical" evidence="7">
    <location>
        <begin position="253"/>
        <end position="273"/>
    </location>
</feature>
<dbReference type="PANTHER" id="PTHR43124">
    <property type="entry name" value="PURINE EFFLUX PUMP PBUE"/>
    <property type="match status" value="1"/>
</dbReference>